<dbReference type="FunFam" id="1.10.150.20:FF:000007">
    <property type="entry name" value="DNA ligase"/>
    <property type="match status" value="1"/>
</dbReference>
<dbReference type="Gene3D" id="1.10.287.610">
    <property type="entry name" value="Helix hairpin bin"/>
    <property type="match status" value="1"/>
</dbReference>
<keyword evidence="4 15" id="KW-0436">Ligase</keyword>
<dbReference type="Pfam" id="PF01653">
    <property type="entry name" value="DNA_ligase_aden"/>
    <property type="match status" value="1"/>
</dbReference>
<dbReference type="Pfam" id="PF03120">
    <property type="entry name" value="OB_DNA_ligase"/>
    <property type="match status" value="1"/>
</dbReference>
<keyword evidence="5 15" id="KW-0235">DNA replication</keyword>
<dbReference type="CDD" id="cd00114">
    <property type="entry name" value="LIGANc"/>
    <property type="match status" value="1"/>
</dbReference>
<keyword evidence="7 15" id="KW-0227">DNA damage</keyword>
<evidence type="ECO:0000256" key="5">
    <source>
        <dbReference type="ARBA" id="ARBA00022705"/>
    </source>
</evidence>
<comment type="catalytic activity">
    <reaction evidence="13 15 16">
        <text>NAD(+) + (deoxyribonucleotide)n-3'-hydroxyl + 5'-phospho-(deoxyribonucleotide)m = (deoxyribonucleotide)n+m + AMP + beta-nicotinamide D-nucleotide.</text>
        <dbReference type="EC" id="6.5.1.2"/>
    </reaction>
</comment>
<dbReference type="GO" id="GO:0006281">
    <property type="term" value="P:DNA repair"/>
    <property type="evidence" value="ECO:0007669"/>
    <property type="project" value="UniProtKB-KW"/>
</dbReference>
<dbReference type="Proteomes" id="UP000614287">
    <property type="component" value="Unassembled WGS sequence"/>
</dbReference>
<keyword evidence="8 15" id="KW-0862">Zinc</keyword>
<dbReference type="Pfam" id="PF00533">
    <property type="entry name" value="BRCT"/>
    <property type="match status" value="1"/>
</dbReference>
<dbReference type="Gene3D" id="6.20.10.30">
    <property type="match status" value="1"/>
</dbReference>
<feature type="binding site" evidence="15">
    <location>
        <position position="132"/>
    </location>
    <ligand>
        <name>NAD(+)</name>
        <dbReference type="ChEBI" id="CHEBI:57540"/>
    </ligand>
</feature>
<name>A0A8J3CLM9_9BURK</name>
<keyword evidence="12 15" id="KW-0464">Manganese</keyword>
<dbReference type="SMART" id="SM00278">
    <property type="entry name" value="HhH1"/>
    <property type="match status" value="4"/>
</dbReference>
<feature type="domain" description="BRCT" evidence="17">
    <location>
        <begin position="614"/>
        <end position="693"/>
    </location>
</feature>
<dbReference type="Pfam" id="PF14520">
    <property type="entry name" value="HHH_5"/>
    <property type="match status" value="1"/>
</dbReference>
<evidence type="ECO:0000256" key="10">
    <source>
        <dbReference type="ARBA" id="ARBA00023027"/>
    </source>
</evidence>
<dbReference type="GO" id="GO:0003677">
    <property type="term" value="F:DNA binding"/>
    <property type="evidence" value="ECO:0007669"/>
    <property type="project" value="InterPro"/>
</dbReference>
<feature type="binding site" evidence="15">
    <location>
        <position position="435"/>
    </location>
    <ligand>
        <name>Zn(2+)</name>
        <dbReference type="ChEBI" id="CHEBI:29105"/>
    </ligand>
</feature>
<dbReference type="PROSITE" id="PS01056">
    <property type="entry name" value="DNA_LIGASE_N2"/>
    <property type="match status" value="1"/>
</dbReference>
<dbReference type="GO" id="GO:0046872">
    <property type="term" value="F:metal ion binding"/>
    <property type="evidence" value="ECO:0007669"/>
    <property type="project" value="UniProtKB-KW"/>
</dbReference>
<dbReference type="PANTHER" id="PTHR23389">
    <property type="entry name" value="CHROMOSOME TRANSMISSION FIDELITY FACTOR 18"/>
    <property type="match status" value="1"/>
</dbReference>
<evidence type="ECO:0000256" key="14">
    <source>
        <dbReference type="ARBA" id="ARBA00060881"/>
    </source>
</evidence>
<dbReference type="InterPro" id="IPR004149">
    <property type="entry name" value="Znf_DNAligase_C4"/>
</dbReference>
<feature type="binding site" evidence="15">
    <location>
        <position position="338"/>
    </location>
    <ligand>
        <name>NAD(+)</name>
        <dbReference type="ChEBI" id="CHEBI:57540"/>
    </ligand>
</feature>
<dbReference type="NCBIfam" id="TIGR00575">
    <property type="entry name" value="dnlj"/>
    <property type="match status" value="1"/>
</dbReference>
<dbReference type="SMART" id="SM00532">
    <property type="entry name" value="LIGANc"/>
    <property type="match status" value="1"/>
</dbReference>
<evidence type="ECO:0000256" key="7">
    <source>
        <dbReference type="ARBA" id="ARBA00022763"/>
    </source>
</evidence>
<feature type="binding site" evidence="15">
    <location>
        <position position="314"/>
    </location>
    <ligand>
        <name>NAD(+)</name>
        <dbReference type="ChEBI" id="CHEBI:57540"/>
    </ligand>
</feature>
<comment type="cofactor">
    <cofactor evidence="15">
        <name>Mg(2+)</name>
        <dbReference type="ChEBI" id="CHEBI:18420"/>
    </cofactor>
    <cofactor evidence="15">
        <name>Mn(2+)</name>
        <dbReference type="ChEBI" id="CHEBI:29035"/>
    </cofactor>
</comment>
<dbReference type="InterPro" id="IPR003583">
    <property type="entry name" value="Hlx-hairpin-Hlx_DNA-bd_motif"/>
</dbReference>
<feature type="binding site" evidence="15">
    <location>
        <begin position="45"/>
        <end position="49"/>
    </location>
    <ligand>
        <name>NAD(+)</name>
        <dbReference type="ChEBI" id="CHEBI:57540"/>
    </ligand>
</feature>
<dbReference type="SUPFAM" id="SSF50249">
    <property type="entry name" value="Nucleic acid-binding proteins"/>
    <property type="match status" value="1"/>
</dbReference>
<dbReference type="FunFam" id="3.30.470.30:FF:000001">
    <property type="entry name" value="DNA ligase"/>
    <property type="match status" value="1"/>
</dbReference>
<evidence type="ECO:0000256" key="6">
    <source>
        <dbReference type="ARBA" id="ARBA00022723"/>
    </source>
</evidence>
<dbReference type="InterPro" id="IPR012340">
    <property type="entry name" value="NA-bd_OB-fold"/>
</dbReference>
<dbReference type="GO" id="GO:0005829">
    <property type="term" value="C:cytosol"/>
    <property type="evidence" value="ECO:0007669"/>
    <property type="project" value="TreeGrafter"/>
</dbReference>
<dbReference type="PROSITE" id="PS50172">
    <property type="entry name" value="BRCT"/>
    <property type="match status" value="1"/>
</dbReference>
<dbReference type="InterPro" id="IPR036420">
    <property type="entry name" value="BRCT_dom_sf"/>
</dbReference>
<dbReference type="InterPro" id="IPR001357">
    <property type="entry name" value="BRCT_dom"/>
</dbReference>
<feature type="binding site" evidence="15">
    <location>
        <position position="155"/>
    </location>
    <ligand>
        <name>NAD(+)</name>
        <dbReference type="ChEBI" id="CHEBI:57540"/>
    </ligand>
</feature>
<dbReference type="CDD" id="cd17748">
    <property type="entry name" value="BRCT_DNA_ligase_like"/>
    <property type="match status" value="1"/>
</dbReference>
<evidence type="ECO:0000256" key="4">
    <source>
        <dbReference type="ARBA" id="ARBA00022598"/>
    </source>
</evidence>
<dbReference type="InterPro" id="IPR010994">
    <property type="entry name" value="RuvA_2-like"/>
</dbReference>
<dbReference type="GO" id="GO:0006260">
    <property type="term" value="P:DNA replication"/>
    <property type="evidence" value="ECO:0007669"/>
    <property type="project" value="UniProtKB-KW"/>
</dbReference>
<evidence type="ECO:0000256" key="16">
    <source>
        <dbReference type="RuleBase" id="RU000618"/>
    </source>
</evidence>
<dbReference type="GO" id="GO:0003911">
    <property type="term" value="F:DNA ligase (NAD+) activity"/>
    <property type="evidence" value="ECO:0007669"/>
    <property type="project" value="UniProtKB-UniRule"/>
</dbReference>
<evidence type="ECO:0000256" key="9">
    <source>
        <dbReference type="ARBA" id="ARBA00022842"/>
    </source>
</evidence>
<gene>
    <name evidence="15 18" type="primary">ligA</name>
    <name evidence="18" type="ORF">GCM10009007_14460</name>
</gene>
<dbReference type="Pfam" id="PF03119">
    <property type="entry name" value="DNA_ligase_ZBD"/>
    <property type="match status" value="1"/>
</dbReference>
<feature type="binding site" evidence="15">
    <location>
        <position position="192"/>
    </location>
    <ligand>
        <name>NAD(+)</name>
        <dbReference type="ChEBI" id="CHEBI:57540"/>
    </ligand>
</feature>
<dbReference type="SUPFAM" id="SSF52113">
    <property type="entry name" value="BRCT domain"/>
    <property type="match status" value="1"/>
</dbReference>
<dbReference type="InterPro" id="IPR004150">
    <property type="entry name" value="NAD_DNA_ligase_OB"/>
</dbReference>
<dbReference type="Pfam" id="PF12826">
    <property type="entry name" value="HHH_2"/>
    <property type="match status" value="1"/>
</dbReference>
<dbReference type="InterPro" id="IPR018239">
    <property type="entry name" value="DNA_ligase_AS"/>
</dbReference>
<keyword evidence="10 15" id="KW-0520">NAD</keyword>
<keyword evidence="9 15" id="KW-0460">Magnesium</keyword>
<dbReference type="HAMAP" id="MF_01588">
    <property type="entry name" value="DNA_ligase_A"/>
    <property type="match status" value="1"/>
</dbReference>
<comment type="caution">
    <text evidence="18">The sequence shown here is derived from an EMBL/GenBank/DDBJ whole genome shotgun (WGS) entry which is preliminary data.</text>
</comment>
<sequence>MSSDNFDLFSSPQASGVEARVNALREELISHNTAYYVNDAPVISDAQYDALFQELLSLEKQYPKLATFDSPTQRVGGAPLDGFRKVQHSIPMLSLANAFDEADIRAFDQRMFDELLAQGLITTGDLVEYAVELKFDGLAISLRYEHGLLTQAATRGDGQEGEDVTANVRTIRSIPLRLEAKHPPAVLEVRGEVLMKRADFERLNQTQLSKGEKLFANPRNAAAGGLRQLDSTITAERRLSFYSYGVGVVDNSDADGSFVQTTFHDTVVQLVKLGLPVYSQDNVVRGADGLLKFYNTVMQTRDELPFDIDGVVYKVNSVVQQEALGFVSRSPRWAIAHKFPAQEMTTMVQGIDVQVGRTGAVTPVARLAPVEVGGVVVTSATLHNADEVARKDVRVGDTVVVRRAGDVIPEVVMVVVEKRPADTTPFVMPTHCPECHSPVVREDEAAARCIGGMICPAQVKQSLWHFAQRRAMNIDGLGEKLIDQLVDAGLVHTPNDLYKLSLSQLIGLERMAEKSAQNLLDGLHKSKSTTLAKFIYALGIRHVGEATAKSLAKHFGDLPQIIDADFDELCMIDDIGPVVAQAIVGFFADDRHRSVIEGLLQSGLNWPVVDKTTVTAGTFSGKTVVLTGTLPTLGRDEAKALLENAGAKIAGSVSAKTDYVVAGEAAGSKLEKAKALGVAVIDETAMLELLNHL</sequence>
<evidence type="ECO:0000256" key="2">
    <source>
        <dbReference type="ARBA" id="ARBA00012722"/>
    </source>
</evidence>
<feature type="binding site" evidence="15">
    <location>
        <position position="432"/>
    </location>
    <ligand>
        <name>Zn(2+)</name>
        <dbReference type="ChEBI" id="CHEBI:29105"/>
    </ligand>
</feature>
<dbReference type="RefSeq" id="WP_373295080.1">
    <property type="nucleotide sequence ID" value="NZ_BMZG01000007.1"/>
</dbReference>
<dbReference type="AlphaFoldDB" id="A0A8J3CLM9"/>
<dbReference type="PANTHER" id="PTHR23389:SF9">
    <property type="entry name" value="DNA LIGASE"/>
    <property type="match status" value="1"/>
</dbReference>
<evidence type="ECO:0000256" key="15">
    <source>
        <dbReference type="HAMAP-Rule" id="MF_01588"/>
    </source>
</evidence>
<evidence type="ECO:0000256" key="13">
    <source>
        <dbReference type="ARBA" id="ARBA00034005"/>
    </source>
</evidence>
<evidence type="ECO:0000313" key="19">
    <source>
        <dbReference type="Proteomes" id="UP000614287"/>
    </source>
</evidence>
<keyword evidence="11 15" id="KW-0234">DNA repair</keyword>
<dbReference type="InterPro" id="IPR001679">
    <property type="entry name" value="DNA_ligase"/>
</dbReference>
<feature type="active site" description="N6-AMP-lysine intermediate" evidence="15">
    <location>
        <position position="134"/>
    </location>
</feature>
<accession>A0A8J3CLM9</accession>
<dbReference type="SUPFAM" id="SSF56091">
    <property type="entry name" value="DNA ligase/mRNA capping enzyme, catalytic domain"/>
    <property type="match status" value="1"/>
</dbReference>
<feature type="binding site" evidence="15">
    <location>
        <begin position="94"/>
        <end position="95"/>
    </location>
    <ligand>
        <name>NAD(+)</name>
        <dbReference type="ChEBI" id="CHEBI:57540"/>
    </ligand>
</feature>
<comment type="caution">
    <text evidence="15">Lacks conserved residue(s) required for the propagation of feature annotation.</text>
</comment>
<evidence type="ECO:0000256" key="8">
    <source>
        <dbReference type="ARBA" id="ARBA00022833"/>
    </source>
</evidence>
<evidence type="ECO:0000313" key="18">
    <source>
        <dbReference type="EMBL" id="GHA74534.1"/>
    </source>
</evidence>
<dbReference type="SMART" id="SM00292">
    <property type="entry name" value="BRCT"/>
    <property type="match status" value="1"/>
</dbReference>
<dbReference type="EC" id="6.5.1.2" evidence="2 15"/>
<dbReference type="SUPFAM" id="SSF47781">
    <property type="entry name" value="RuvA domain 2-like"/>
    <property type="match status" value="1"/>
</dbReference>
<evidence type="ECO:0000256" key="12">
    <source>
        <dbReference type="ARBA" id="ARBA00023211"/>
    </source>
</evidence>
<dbReference type="InterPro" id="IPR013840">
    <property type="entry name" value="DNAligase_N"/>
</dbReference>
<dbReference type="InterPro" id="IPR041663">
    <property type="entry name" value="DisA/LigA_HHH"/>
</dbReference>
<reference evidence="18" key="2">
    <citation type="submission" date="2020-09" db="EMBL/GenBank/DDBJ databases">
        <authorList>
            <person name="Sun Q."/>
            <person name="Kim S."/>
        </authorList>
    </citation>
    <scope>NUCLEOTIDE SEQUENCE</scope>
    <source>
        <strain evidence="18">KCTC 32501</strain>
    </source>
</reference>
<dbReference type="Gene3D" id="2.40.50.140">
    <property type="entry name" value="Nucleic acid-binding proteins"/>
    <property type="match status" value="1"/>
</dbReference>
<dbReference type="Gene3D" id="3.40.50.10190">
    <property type="entry name" value="BRCT domain"/>
    <property type="match status" value="1"/>
</dbReference>
<evidence type="ECO:0000256" key="11">
    <source>
        <dbReference type="ARBA" id="ARBA00023204"/>
    </source>
</evidence>
<feature type="binding site" evidence="15">
    <location>
        <position position="455"/>
    </location>
    <ligand>
        <name>Zn(2+)</name>
        <dbReference type="ChEBI" id="CHEBI:29105"/>
    </ligand>
</feature>
<dbReference type="InterPro" id="IPR013839">
    <property type="entry name" value="DNAligase_adenylation"/>
</dbReference>
<keyword evidence="6 15" id="KW-0479">Metal-binding</keyword>
<dbReference type="FunFam" id="2.40.50.140:FF:000012">
    <property type="entry name" value="DNA ligase"/>
    <property type="match status" value="1"/>
</dbReference>
<dbReference type="EMBL" id="BMZG01000007">
    <property type="protein sequence ID" value="GHA74534.1"/>
    <property type="molecule type" value="Genomic_DNA"/>
</dbReference>
<evidence type="ECO:0000259" key="17">
    <source>
        <dbReference type="PROSITE" id="PS50172"/>
    </source>
</evidence>
<dbReference type="Gene3D" id="3.30.470.30">
    <property type="entry name" value="DNA ligase/mRNA capping enzyme"/>
    <property type="match status" value="1"/>
</dbReference>
<evidence type="ECO:0000256" key="3">
    <source>
        <dbReference type="ARBA" id="ARBA00013308"/>
    </source>
</evidence>
<dbReference type="FunFam" id="1.10.150.20:FF:000006">
    <property type="entry name" value="DNA ligase"/>
    <property type="match status" value="1"/>
</dbReference>
<keyword evidence="19" id="KW-1185">Reference proteome</keyword>
<evidence type="ECO:0000256" key="1">
    <source>
        <dbReference type="ARBA" id="ARBA00004067"/>
    </source>
</evidence>
<dbReference type="InterPro" id="IPR033136">
    <property type="entry name" value="DNA_ligase_CS"/>
</dbReference>
<dbReference type="Pfam" id="PF22745">
    <property type="entry name" value="Nlig-Ia"/>
    <property type="match status" value="1"/>
</dbReference>
<dbReference type="NCBIfam" id="NF005932">
    <property type="entry name" value="PRK07956.1"/>
    <property type="match status" value="1"/>
</dbReference>
<reference evidence="18" key="1">
    <citation type="journal article" date="2014" name="Int. J. Syst. Evol. Microbiol.">
        <title>Complete genome sequence of Corynebacterium casei LMG S-19264T (=DSM 44701T), isolated from a smear-ripened cheese.</title>
        <authorList>
            <consortium name="US DOE Joint Genome Institute (JGI-PGF)"/>
            <person name="Walter F."/>
            <person name="Albersmeier A."/>
            <person name="Kalinowski J."/>
            <person name="Ruckert C."/>
        </authorList>
    </citation>
    <scope>NUCLEOTIDE SEQUENCE</scope>
    <source>
        <strain evidence="18">KCTC 32501</strain>
    </source>
</reference>
<dbReference type="Gene3D" id="1.10.150.20">
    <property type="entry name" value="5' to 3' exonuclease, C-terminal subdomain"/>
    <property type="match status" value="2"/>
</dbReference>
<comment type="function">
    <text evidence="1 15">DNA ligase that catalyzes the formation of phosphodiester linkages between 5'-phosphoryl and 3'-hydroxyl groups in double-stranded DNA using NAD as a coenzyme and as the energy source for the reaction. It is essential for DNA replication and repair of damaged DNA.</text>
</comment>
<protein>
    <recommendedName>
        <fullName evidence="3 15">DNA ligase</fullName>
        <ecNumber evidence="2 15">6.5.1.2</ecNumber>
    </recommendedName>
    <alternativeName>
        <fullName evidence="15">Polydeoxyribonucleotide synthase [NAD(+)]</fullName>
    </alternativeName>
</protein>
<organism evidence="18 19">
    <name type="scientific">Formosimonas limnophila</name>
    <dbReference type="NCBI Taxonomy" id="1384487"/>
    <lineage>
        <taxon>Bacteria</taxon>
        <taxon>Pseudomonadati</taxon>
        <taxon>Pseudomonadota</taxon>
        <taxon>Betaproteobacteria</taxon>
        <taxon>Burkholderiales</taxon>
        <taxon>Burkholderiaceae</taxon>
        <taxon>Formosimonas</taxon>
    </lineage>
</organism>
<proteinExistence type="inferred from homology"/>
<dbReference type="PROSITE" id="PS01055">
    <property type="entry name" value="DNA_LIGASE_N1"/>
    <property type="match status" value="1"/>
</dbReference>
<comment type="similarity">
    <text evidence="14 15">Belongs to the NAD-dependent DNA ligase family. LigA subfamily.</text>
</comment>
<dbReference type="PIRSF" id="PIRSF001604">
    <property type="entry name" value="LigA"/>
    <property type="match status" value="1"/>
</dbReference>